<keyword evidence="6" id="KW-1133">Transmembrane helix</keyword>
<evidence type="ECO:0000313" key="8">
    <source>
        <dbReference type="Proteomes" id="UP001165083"/>
    </source>
</evidence>
<evidence type="ECO:0000256" key="2">
    <source>
        <dbReference type="ARBA" id="ARBA00010400"/>
    </source>
</evidence>
<protein>
    <recommendedName>
        <fullName evidence="5">RxLR effector protein</fullName>
    </recommendedName>
</protein>
<organism evidence="7 8">
    <name type="scientific">Phytophthora lilii</name>
    <dbReference type="NCBI Taxonomy" id="2077276"/>
    <lineage>
        <taxon>Eukaryota</taxon>
        <taxon>Sar</taxon>
        <taxon>Stramenopiles</taxon>
        <taxon>Oomycota</taxon>
        <taxon>Peronosporomycetes</taxon>
        <taxon>Peronosporales</taxon>
        <taxon>Peronosporaceae</taxon>
        <taxon>Phytophthora</taxon>
    </lineage>
</organism>
<comment type="domain">
    <text evidence="5">The RxLR-dEER motif acts to carry the protein into the host cell cytoplasm through binding to cell surface phosphatidylinositol-3-phosphate.</text>
</comment>
<accession>A0A9W6UE25</accession>
<dbReference type="GO" id="GO:0005576">
    <property type="term" value="C:extracellular region"/>
    <property type="evidence" value="ECO:0007669"/>
    <property type="project" value="UniProtKB-SubCell"/>
</dbReference>
<comment type="subcellular location">
    <subcellularLocation>
        <location evidence="1 5">Secreted</location>
    </subcellularLocation>
</comment>
<feature type="transmembrane region" description="Helical" evidence="6">
    <location>
        <begin position="32"/>
        <end position="53"/>
    </location>
</feature>
<evidence type="ECO:0000256" key="5">
    <source>
        <dbReference type="RuleBase" id="RU367124"/>
    </source>
</evidence>
<keyword evidence="8" id="KW-1185">Reference proteome</keyword>
<dbReference type="Proteomes" id="UP001165083">
    <property type="component" value="Unassembled WGS sequence"/>
</dbReference>
<keyword evidence="6" id="KW-0812">Transmembrane</keyword>
<gene>
    <name evidence="7" type="ORF">Plil01_001340200</name>
</gene>
<keyword evidence="4" id="KW-0732">Signal</keyword>
<comment type="caution">
    <text evidence="7">The sequence shown here is derived from an EMBL/GenBank/DDBJ whole genome shotgun (WGS) entry which is preliminary data.</text>
</comment>
<sequence length="187" mass="21041">MHLKCGGAGRSKLEALTFPFASENTSLKQHQYIQTIMHLNFIVVAAAITLLAVGDAASATATRTELGIESSNLDHVENSLVENATNGKRLLRKHDVDTTDDEKRGFLNDFAKSDFKKMLKSESFKLKMFKKWDAYTVGHIREKLKVDPYNRRWEPLLLDYLNVYKNGGGAAVRHATNGKNVRFADRV</sequence>
<dbReference type="OrthoDB" id="129136at2759"/>
<evidence type="ECO:0000256" key="1">
    <source>
        <dbReference type="ARBA" id="ARBA00004613"/>
    </source>
</evidence>
<dbReference type="EMBL" id="BSXW01000901">
    <property type="protein sequence ID" value="GMF31349.1"/>
    <property type="molecule type" value="Genomic_DNA"/>
</dbReference>
<dbReference type="Pfam" id="PF16810">
    <property type="entry name" value="RXLR"/>
    <property type="match status" value="1"/>
</dbReference>
<evidence type="ECO:0000256" key="3">
    <source>
        <dbReference type="ARBA" id="ARBA00022525"/>
    </source>
</evidence>
<proteinExistence type="inferred from homology"/>
<comment type="similarity">
    <text evidence="2 5">Belongs to the RxLR effector family.</text>
</comment>
<evidence type="ECO:0000256" key="4">
    <source>
        <dbReference type="ARBA" id="ARBA00022729"/>
    </source>
</evidence>
<reference evidence="7" key="1">
    <citation type="submission" date="2023-04" db="EMBL/GenBank/DDBJ databases">
        <title>Phytophthora lilii NBRC 32176.</title>
        <authorList>
            <person name="Ichikawa N."/>
            <person name="Sato H."/>
            <person name="Tonouchi N."/>
        </authorList>
    </citation>
    <scope>NUCLEOTIDE SEQUENCE</scope>
    <source>
        <strain evidence="7">NBRC 32176</strain>
    </source>
</reference>
<evidence type="ECO:0000313" key="7">
    <source>
        <dbReference type="EMBL" id="GMF31349.1"/>
    </source>
</evidence>
<dbReference type="InterPro" id="IPR031825">
    <property type="entry name" value="RXLR"/>
</dbReference>
<keyword evidence="6" id="KW-0472">Membrane</keyword>
<dbReference type="AlphaFoldDB" id="A0A9W6UE25"/>
<evidence type="ECO:0000256" key="6">
    <source>
        <dbReference type="SAM" id="Phobius"/>
    </source>
</evidence>
<comment type="function">
    <text evidence="5">Effector that suppresses plant defense responses during pathogen infection.</text>
</comment>
<keyword evidence="3 5" id="KW-0964">Secreted</keyword>
<name>A0A9W6UE25_9STRA</name>